<sequence length="229" mass="25578">MTKRQTRAIILFARDPVAGRVKTRLAPFLNQDLILELYTRFLNDSIDKICQIKTADPFIGVHPSDSSGYFSRASANQEHSPAVFLQEGEDLGEKMFNAFKSRFDEGYEHVVIIGSDSPSLPVAYIETALNSEKDLVIGPSTDGGYYLIGMYQNPVNVFADGIEWGSEKVLRQTLDRIENHESSLELLPPWYDVDRAEDLKFLKTHLELIAHTGNGDVGTTGELLKGLDI</sequence>
<organism evidence="1">
    <name type="scientific">hydrothermal vent metagenome</name>
    <dbReference type="NCBI Taxonomy" id="652676"/>
    <lineage>
        <taxon>unclassified sequences</taxon>
        <taxon>metagenomes</taxon>
        <taxon>ecological metagenomes</taxon>
    </lineage>
</organism>
<accession>A0A3B1D4Z6</accession>
<keyword evidence="1" id="KW-0808">Transferase</keyword>
<name>A0A3B1D4Z6_9ZZZZ</name>
<dbReference type="Pfam" id="PF09837">
    <property type="entry name" value="DUF2064"/>
    <property type="match status" value="1"/>
</dbReference>
<dbReference type="SUPFAM" id="SSF53448">
    <property type="entry name" value="Nucleotide-diphospho-sugar transferases"/>
    <property type="match status" value="1"/>
</dbReference>
<gene>
    <name evidence="1" type="ORF">MNBD_NITROSPINAE05-442</name>
</gene>
<dbReference type="InterPro" id="IPR029044">
    <property type="entry name" value="Nucleotide-diphossugar_trans"/>
</dbReference>
<dbReference type="AlphaFoldDB" id="A0A3B1D4Z6"/>
<reference evidence="1" key="1">
    <citation type="submission" date="2018-06" db="EMBL/GenBank/DDBJ databases">
        <authorList>
            <person name="Zhirakovskaya E."/>
        </authorList>
    </citation>
    <scope>NUCLEOTIDE SEQUENCE</scope>
</reference>
<dbReference type="NCBIfam" id="TIGR04282">
    <property type="entry name" value="glyco_like_cofC"/>
    <property type="match status" value="1"/>
</dbReference>
<dbReference type="PANTHER" id="PTHR36529:SF1">
    <property type="entry name" value="GLYCOSYLTRANSFERASE"/>
    <property type="match status" value="1"/>
</dbReference>
<dbReference type="Gene3D" id="3.90.550.10">
    <property type="entry name" value="Spore Coat Polysaccharide Biosynthesis Protein SpsA, Chain A"/>
    <property type="match status" value="1"/>
</dbReference>
<protein>
    <submittedName>
        <fullName evidence="1">Glycosyltransferase</fullName>
    </submittedName>
</protein>
<proteinExistence type="predicted"/>
<evidence type="ECO:0000313" key="1">
    <source>
        <dbReference type="EMBL" id="VAX31068.1"/>
    </source>
</evidence>
<dbReference type="PANTHER" id="PTHR36529">
    <property type="entry name" value="SLL1095 PROTEIN"/>
    <property type="match status" value="1"/>
</dbReference>
<dbReference type="GO" id="GO:0016740">
    <property type="term" value="F:transferase activity"/>
    <property type="evidence" value="ECO:0007669"/>
    <property type="project" value="UniProtKB-KW"/>
</dbReference>
<dbReference type="EMBL" id="UOGG01000141">
    <property type="protein sequence ID" value="VAX31068.1"/>
    <property type="molecule type" value="Genomic_DNA"/>
</dbReference>
<dbReference type="InterPro" id="IPR018641">
    <property type="entry name" value="Trfase_1_rSAM/seldom-assoc"/>
</dbReference>